<dbReference type="Proteomes" id="UP001296943">
    <property type="component" value="Unassembled WGS sequence"/>
</dbReference>
<comment type="caution">
    <text evidence="4">The sequence shown here is derived from an EMBL/GenBank/DDBJ whole genome shotgun (WGS) entry which is preliminary data.</text>
</comment>
<evidence type="ECO:0000313" key="4">
    <source>
        <dbReference type="EMBL" id="MBM7571095.1"/>
    </source>
</evidence>
<comment type="similarity">
    <text evidence="1">Belongs to the CapA family.</text>
</comment>
<evidence type="ECO:0000256" key="2">
    <source>
        <dbReference type="SAM" id="SignalP"/>
    </source>
</evidence>
<dbReference type="PANTHER" id="PTHR33393">
    <property type="entry name" value="POLYGLUTAMINE SYNTHESIS ACCESSORY PROTEIN RV0574C-RELATED"/>
    <property type="match status" value="1"/>
</dbReference>
<feature type="signal peptide" evidence="2">
    <location>
        <begin position="1"/>
        <end position="26"/>
    </location>
</feature>
<evidence type="ECO:0000256" key="1">
    <source>
        <dbReference type="ARBA" id="ARBA00005662"/>
    </source>
</evidence>
<dbReference type="Gene3D" id="3.60.21.10">
    <property type="match status" value="1"/>
</dbReference>
<dbReference type="Pfam" id="PF09587">
    <property type="entry name" value="PGA_cap"/>
    <property type="match status" value="1"/>
</dbReference>
<sequence>MNNNQMKLVFLLLFILLLTACSYVTTASTLNNVNLFAANHPDKDGISMLQKPPEHTEKLIESKTITKEISIAAIGDLLIHSSVYQDAQTDEGYDFTPMFEKVKPFLRDATITLANQETMIGGEELGLSSYPRFNSPFEVGDAIHNAGVDVVSLANNHTIDRGEEAVQRALNHWEELGMLYTGSYKDEASSAELTIFHTDQDIDVAFLSYTYGTNGIPIPQGKDYLVNLIDKEKMANDVTRAKQESDVVVLSLHFGNEYERMPNNEQKELVQYAADLGVHAVIGHHPHVLQPMDWVKGKDGNQTLVIYSLGNFLSGQDKFYRQIGGIARFTVEKTVKGKEETINVKAPAFLPTYVSYENWRNYDIIPMYQLTDEQLPGAQKHYQEMKEHMAQWITDLEFIEAH</sequence>
<dbReference type="InterPro" id="IPR029052">
    <property type="entry name" value="Metallo-depent_PP-like"/>
</dbReference>
<accession>A0ABS2MZI5</accession>
<dbReference type="EMBL" id="JAFBDR010000007">
    <property type="protein sequence ID" value="MBM7571095.1"/>
    <property type="molecule type" value="Genomic_DNA"/>
</dbReference>
<proteinExistence type="inferred from homology"/>
<dbReference type="InterPro" id="IPR052169">
    <property type="entry name" value="CW_Biosynth-Accessory"/>
</dbReference>
<feature type="chain" id="PRO_5047052870" evidence="2">
    <location>
        <begin position="27"/>
        <end position="402"/>
    </location>
</feature>
<keyword evidence="5" id="KW-1185">Reference proteome</keyword>
<evidence type="ECO:0000313" key="5">
    <source>
        <dbReference type="Proteomes" id="UP001296943"/>
    </source>
</evidence>
<dbReference type="InterPro" id="IPR019079">
    <property type="entry name" value="Capsule_synth_CapA"/>
</dbReference>
<protein>
    <submittedName>
        <fullName evidence="4">Poly-gamma-glutamate synthesis protein (Capsule biosynthesis protein)</fullName>
    </submittedName>
</protein>
<gene>
    <name evidence="4" type="ORF">JOC48_001578</name>
</gene>
<organism evidence="4 5">
    <name type="scientific">Aquibacillus albus</name>
    <dbReference type="NCBI Taxonomy" id="1168171"/>
    <lineage>
        <taxon>Bacteria</taxon>
        <taxon>Bacillati</taxon>
        <taxon>Bacillota</taxon>
        <taxon>Bacilli</taxon>
        <taxon>Bacillales</taxon>
        <taxon>Bacillaceae</taxon>
        <taxon>Aquibacillus</taxon>
    </lineage>
</organism>
<dbReference type="CDD" id="cd07381">
    <property type="entry name" value="MPP_CapA"/>
    <property type="match status" value="1"/>
</dbReference>
<dbReference type="PANTHER" id="PTHR33393:SF12">
    <property type="entry name" value="CAPSULE BIOSYNTHESIS PROTEIN CAPA"/>
    <property type="match status" value="1"/>
</dbReference>
<dbReference type="SUPFAM" id="SSF56300">
    <property type="entry name" value="Metallo-dependent phosphatases"/>
    <property type="match status" value="1"/>
</dbReference>
<dbReference type="PROSITE" id="PS51257">
    <property type="entry name" value="PROKAR_LIPOPROTEIN"/>
    <property type="match status" value="1"/>
</dbReference>
<reference evidence="4 5" key="1">
    <citation type="submission" date="2021-01" db="EMBL/GenBank/DDBJ databases">
        <title>Genomic Encyclopedia of Type Strains, Phase IV (KMG-IV): sequencing the most valuable type-strain genomes for metagenomic binning, comparative biology and taxonomic classification.</title>
        <authorList>
            <person name="Goeker M."/>
        </authorList>
    </citation>
    <scope>NUCLEOTIDE SEQUENCE [LARGE SCALE GENOMIC DNA]</scope>
    <source>
        <strain evidence="4 5">DSM 23711</strain>
    </source>
</reference>
<dbReference type="SMART" id="SM00854">
    <property type="entry name" value="PGA_cap"/>
    <property type="match status" value="1"/>
</dbReference>
<dbReference type="RefSeq" id="WP_204498506.1">
    <property type="nucleotide sequence ID" value="NZ_JAFBDR010000007.1"/>
</dbReference>
<evidence type="ECO:0000259" key="3">
    <source>
        <dbReference type="SMART" id="SM00854"/>
    </source>
</evidence>
<feature type="domain" description="Capsule synthesis protein CapA" evidence="3">
    <location>
        <begin position="70"/>
        <end position="316"/>
    </location>
</feature>
<keyword evidence="2" id="KW-0732">Signal</keyword>
<name>A0ABS2MZI5_9BACI</name>